<keyword evidence="2" id="KW-1185">Reference proteome</keyword>
<proteinExistence type="predicted"/>
<dbReference type="EC" id="2.1.1.64" evidence="1"/>
<evidence type="ECO:0000313" key="1">
    <source>
        <dbReference type="EMBL" id="MFC4693793.1"/>
    </source>
</evidence>
<organism evidence="1 2">
    <name type="scientific">Geodermatophilus arenarius</name>
    <dbReference type="NCBI Taxonomy" id="1137990"/>
    <lineage>
        <taxon>Bacteria</taxon>
        <taxon>Bacillati</taxon>
        <taxon>Actinomycetota</taxon>
        <taxon>Actinomycetes</taxon>
        <taxon>Geodermatophilales</taxon>
        <taxon>Geodermatophilaceae</taxon>
        <taxon>Geodermatophilus</taxon>
    </lineage>
</organism>
<dbReference type="Gene3D" id="3.40.50.150">
    <property type="entry name" value="Vaccinia Virus protein VP39"/>
    <property type="match status" value="1"/>
</dbReference>
<dbReference type="SUPFAM" id="SSF53335">
    <property type="entry name" value="S-adenosyl-L-methionine-dependent methyltransferases"/>
    <property type="match status" value="1"/>
</dbReference>
<dbReference type="RefSeq" id="WP_387988511.1">
    <property type="nucleotide sequence ID" value="NZ_JBHSGR010000009.1"/>
</dbReference>
<keyword evidence="1" id="KW-0808">Transferase</keyword>
<dbReference type="EMBL" id="JBHSGR010000009">
    <property type="protein sequence ID" value="MFC4693793.1"/>
    <property type="molecule type" value="Genomic_DNA"/>
</dbReference>
<protein>
    <submittedName>
        <fullName evidence="1">Class I SAM-dependent methyltransferase</fullName>
        <ecNumber evidence="1">2.1.1.222</ecNumber>
        <ecNumber evidence="1">2.1.1.64</ecNumber>
    </submittedName>
</protein>
<dbReference type="EC" id="2.1.1.222" evidence="1"/>
<comment type="caution">
    <text evidence="1">The sequence shown here is derived from an EMBL/GenBank/DDBJ whole genome shotgun (WGS) entry which is preliminary data.</text>
</comment>
<accession>A0ABV9LJE3</accession>
<keyword evidence="1" id="KW-0489">Methyltransferase</keyword>
<dbReference type="Proteomes" id="UP001596025">
    <property type="component" value="Unassembled WGS sequence"/>
</dbReference>
<gene>
    <name evidence="1" type="ORF">ACFO3M_10395</name>
</gene>
<name>A0ABV9LJE3_9ACTN</name>
<dbReference type="Pfam" id="PF13489">
    <property type="entry name" value="Methyltransf_23"/>
    <property type="match status" value="1"/>
</dbReference>
<reference evidence="2" key="1">
    <citation type="journal article" date="2019" name="Int. J. Syst. Evol. Microbiol.">
        <title>The Global Catalogue of Microorganisms (GCM) 10K type strain sequencing project: providing services to taxonomists for standard genome sequencing and annotation.</title>
        <authorList>
            <consortium name="The Broad Institute Genomics Platform"/>
            <consortium name="The Broad Institute Genome Sequencing Center for Infectious Disease"/>
            <person name="Wu L."/>
            <person name="Ma J."/>
        </authorList>
    </citation>
    <scope>NUCLEOTIDE SEQUENCE [LARGE SCALE GENOMIC DNA]</scope>
    <source>
        <strain evidence="2">CCUG 62763</strain>
    </source>
</reference>
<dbReference type="GO" id="GO:0032259">
    <property type="term" value="P:methylation"/>
    <property type="evidence" value="ECO:0007669"/>
    <property type="project" value="UniProtKB-KW"/>
</dbReference>
<sequence length="234" mass="25797">MQLGAMVRRARQRVVARSVARSSLVRNASFRLGWVSTRRLDPLSEWGFERGTPIDRYYIERFLRAHRGLVRGRVLEVREDLYASGLGADTVDVLDIDVTNPLATVVGDVCDPTTLPRGAFDCGIITQTLQLVPDPRAALQNLLASVRPGGSILVTVPSMSRLAGSWDRWRWTAHGFEDLVDVTGGVGEVRAFGNLVTCRAFLLGAAVEELPRRVLERDDPELPLIVTAVVRPKG</sequence>
<dbReference type="InterPro" id="IPR029063">
    <property type="entry name" value="SAM-dependent_MTases_sf"/>
</dbReference>
<dbReference type="GO" id="GO:0061542">
    <property type="term" value="F:3-demethylubiquinol 3-O-methyltransferase activity"/>
    <property type="evidence" value="ECO:0007669"/>
    <property type="project" value="UniProtKB-EC"/>
</dbReference>
<evidence type="ECO:0000313" key="2">
    <source>
        <dbReference type="Proteomes" id="UP001596025"/>
    </source>
</evidence>
<dbReference type="GO" id="GO:0102208">
    <property type="term" value="F:2-polyprenyl-6-hydroxyphenol methylase activity"/>
    <property type="evidence" value="ECO:0007669"/>
    <property type="project" value="UniProtKB-EC"/>
</dbReference>